<feature type="region of interest" description="Disordered" evidence="1">
    <location>
        <begin position="351"/>
        <end position="375"/>
    </location>
</feature>
<feature type="transmembrane region" description="Helical" evidence="2">
    <location>
        <begin position="49"/>
        <end position="67"/>
    </location>
</feature>
<evidence type="ECO:0000313" key="3">
    <source>
        <dbReference type="EMBL" id="SEA58292.1"/>
    </source>
</evidence>
<accession>A0A1H4CE01</accession>
<feature type="transmembrane region" description="Helical" evidence="2">
    <location>
        <begin position="297"/>
        <end position="315"/>
    </location>
</feature>
<gene>
    <name evidence="3" type="ORF">SAMN05192529_13043</name>
</gene>
<keyword evidence="2" id="KW-0812">Transmembrane</keyword>
<proteinExistence type="predicted"/>
<organism evidence="3 4">
    <name type="scientific">Arachidicoccus rhizosphaerae</name>
    <dbReference type="NCBI Taxonomy" id="551991"/>
    <lineage>
        <taxon>Bacteria</taxon>
        <taxon>Pseudomonadati</taxon>
        <taxon>Bacteroidota</taxon>
        <taxon>Chitinophagia</taxon>
        <taxon>Chitinophagales</taxon>
        <taxon>Chitinophagaceae</taxon>
        <taxon>Arachidicoccus</taxon>
    </lineage>
</organism>
<feature type="transmembrane region" description="Helical" evidence="2">
    <location>
        <begin position="87"/>
        <end position="105"/>
    </location>
</feature>
<dbReference type="OrthoDB" id="1120077at2"/>
<feature type="transmembrane region" description="Helical" evidence="2">
    <location>
        <begin position="117"/>
        <end position="140"/>
    </location>
</feature>
<feature type="transmembrane region" description="Helical" evidence="2">
    <location>
        <begin position="195"/>
        <end position="217"/>
    </location>
</feature>
<feature type="transmembrane region" description="Helical" evidence="2">
    <location>
        <begin position="268"/>
        <end position="285"/>
    </location>
</feature>
<sequence>MQLNRPQAEILHKVLTQWENSGKITPEQARELKQSYTVRSFDWKMMARYCFIIAILLGVAGVVATFADRALIRFFQSMVDRIYNAPNFILAVICAVIGFVFFYFGEKNKQAQPSRIFTNEGFILLGATFTAFTAANLAAMTGTGDIYYITVFLVATLLYLGLSLKLKNALLWLFTLISFTVWLGVLTGVSVHWKAYFLGMNFPVRYILIGAVLLTVFWQTRKFSWWKGFYPISHFYSLLLLFTALWTSSVFGNTANFDIWSKTQQWHYWPWALLSTGWAAAATYWGSQKQQLQLRSFGIAFLFLNIYTRCFEYFWEGTPKAVFFIALAVSFWLIGRRAEKIWHLDLKGSNKQLSRSGAPRSKQDATKDSDKNHKG</sequence>
<feature type="transmembrane region" description="Helical" evidence="2">
    <location>
        <begin position="146"/>
        <end position="162"/>
    </location>
</feature>
<reference evidence="3 4" key="1">
    <citation type="submission" date="2016-10" db="EMBL/GenBank/DDBJ databases">
        <authorList>
            <person name="de Groot N.N."/>
        </authorList>
    </citation>
    <scope>NUCLEOTIDE SEQUENCE [LARGE SCALE GENOMIC DNA]</scope>
    <source>
        <strain evidence="3 4">Vu-144</strain>
    </source>
</reference>
<feature type="transmembrane region" description="Helical" evidence="2">
    <location>
        <begin position="229"/>
        <end position="248"/>
    </location>
</feature>
<evidence type="ECO:0000313" key="4">
    <source>
        <dbReference type="Proteomes" id="UP000199041"/>
    </source>
</evidence>
<keyword evidence="4" id="KW-1185">Reference proteome</keyword>
<name>A0A1H4CE01_9BACT</name>
<evidence type="ECO:0008006" key="5">
    <source>
        <dbReference type="Google" id="ProtNLM"/>
    </source>
</evidence>
<dbReference type="RefSeq" id="WP_091400979.1">
    <property type="nucleotide sequence ID" value="NZ_FNQY01000030.1"/>
</dbReference>
<protein>
    <recommendedName>
        <fullName evidence="5">DUF2157 domain-containing protein</fullName>
    </recommendedName>
</protein>
<evidence type="ECO:0000256" key="2">
    <source>
        <dbReference type="SAM" id="Phobius"/>
    </source>
</evidence>
<dbReference type="AlphaFoldDB" id="A0A1H4CE01"/>
<feature type="transmembrane region" description="Helical" evidence="2">
    <location>
        <begin position="321"/>
        <end position="338"/>
    </location>
</feature>
<evidence type="ECO:0000256" key="1">
    <source>
        <dbReference type="SAM" id="MobiDB-lite"/>
    </source>
</evidence>
<dbReference type="Proteomes" id="UP000199041">
    <property type="component" value="Unassembled WGS sequence"/>
</dbReference>
<feature type="transmembrane region" description="Helical" evidence="2">
    <location>
        <begin position="169"/>
        <end position="189"/>
    </location>
</feature>
<keyword evidence="2" id="KW-0472">Membrane</keyword>
<feature type="compositionally biased region" description="Basic and acidic residues" evidence="1">
    <location>
        <begin position="361"/>
        <end position="375"/>
    </location>
</feature>
<keyword evidence="2" id="KW-1133">Transmembrane helix</keyword>
<dbReference type="EMBL" id="FNQY01000030">
    <property type="protein sequence ID" value="SEA58292.1"/>
    <property type="molecule type" value="Genomic_DNA"/>
</dbReference>